<gene>
    <name evidence="9" type="ORF">NZD86_05685</name>
</gene>
<name>A0ABY6Z594_9BACL</name>
<keyword evidence="6 7" id="KW-0472">Membrane</keyword>
<dbReference type="InterPro" id="IPR020846">
    <property type="entry name" value="MFS_dom"/>
</dbReference>
<dbReference type="PANTHER" id="PTHR43414">
    <property type="entry name" value="MULTIDRUG RESISTANCE PROTEIN MDTG"/>
    <property type="match status" value="1"/>
</dbReference>
<feature type="transmembrane region" description="Helical" evidence="7">
    <location>
        <begin position="78"/>
        <end position="97"/>
    </location>
</feature>
<dbReference type="Pfam" id="PF07690">
    <property type="entry name" value="MFS_1"/>
    <property type="match status" value="1"/>
</dbReference>
<evidence type="ECO:0000256" key="2">
    <source>
        <dbReference type="ARBA" id="ARBA00022448"/>
    </source>
</evidence>
<dbReference type="CDD" id="cd17391">
    <property type="entry name" value="MFS_MdtG_MDR_like"/>
    <property type="match status" value="1"/>
</dbReference>
<dbReference type="InterPro" id="IPR001958">
    <property type="entry name" value="Tet-R_TetA/multi-R_MdtG-like"/>
</dbReference>
<keyword evidence="10" id="KW-1185">Reference proteome</keyword>
<dbReference type="InterPro" id="IPR011701">
    <property type="entry name" value="MFS"/>
</dbReference>
<dbReference type="PROSITE" id="PS50850">
    <property type="entry name" value="MFS"/>
    <property type="match status" value="1"/>
</dbReference>
<keyword evidence="3" id="KW-1003">Cell membrane</keyword>
<dbReference type="PRINTS" id="PR01035">
    <property type="entry name" value="TCRTETA"/>
</dbReference>
<keyword evidence="2" id="KW-0813">Transport</keyword>
<feature type="transmembrane region" description="Helical" evidence="7">
    <location>
        <begin position="245"/>
        <end position="269"/>
    </location>
</feature>
<dbReference type="PANTHER" id="PTHR43414:SF6">
    <property type="entry name" value="MULTIDRUG RESISTANCE PROTEIN MDTG"/>
    <property type="match status" value="1"/>
</dbReference>
<dbReference type="EMBL" id="CP104064">
    <property type="protein sequence ID" value="WAH37982.1"/>
    <property type="molecule type" value="Genomic_DNA"/>
</dbReference>
<dbReference type="InterPro" id="IPR036259">
    <property type="entry name" value="MFS_trans_sf"/>
</dbReference>
<organism evidence="9 10">
    <name type="scientific">Alicyclobacillus dauci</name>
    <dbReference type="NCBI Taxonomy" id="1475485"/>
    <lineage>
        <taxon>Bacteria</taxon>
        <taxon>Bacillati</taxon>
        <taxon>Bacillota</taxon>
        <taxon>Bacilli</taxon>
        <taxon>Bacillales</taxon>
        <taxon>Alicyclobacillaceae</taxon>
        <taxon>Alicyclobacillus</taxon>
    </lineage>
</organism>
<evidence type="ECO:0000256" key="7">
    <source>
        <dbReference type="SAM" id="Phobius"/>
    </source>
</evidence>
<feature type="transmembrane region" description="Helical" evidence="7">
    <location>
        <begin position="166"/>
        <end position="185"/>
    </location>
</feature>
<feature type="transmembrane region" description="Helical" evidence="7">
    <location>
        <begin position="103"/>
        <end position="123"/>
    </location>
</feature>
<evidence type="ECO:0000259" key="8">
    <source>
        <dbReference type="PROSITE" id="PS50850"/>
    </source>
</evidence>
<evidence type="ECO:0000256" key="4">
    <source>
        <dbReference type="ARBA" id="ARBA00022692"/>
    </source>
</evidence>
<evidence type="ECO:0000256" key="5">
    <source>
        <dbReference type="ARBA" id="ARBA00022989"/>
    </source>
</evidence>
<protein>
    <submittedName>
        <fullName evidence="9">Multidrug efflux MFS transporter</fullName>
    </submittedName>
</protein>
<evidence type="ECO:0000313" key="10">
    <source>
        <dbReference type="Proteomes" id="UP001164803"/>
    </source>
</evidence>
<dbReference type="RefSeq" id="WP_268045522.1">
    <property type="nucleotide sequence ID" value="NZ_CP104064.1"/>
</dbReference>
<reference evidence="9" key="1">
    <citation type="submission" date="2022-08" db="EMBL/GenBank/DDBJ databases">
        <title>Alicyclobacillus dauci DSM2870, complete genome.</title>
        <authorList>
            <person name="Wang Q."/>
            <person name="Cai R."/>
            <person name="Wang Z."/>
        </authorList>
    </citation>
    <scope>NUCLEOTIDE SEQUENCE</scope>
    <source>
        <strain evidence="9">DSM 28700</strain>
    </source>
</reference>
<keyword evidence="5 7" id="KW-1133">Transmembrane helix</keyword>
<comment type="subcellular location">
    <subcellularLocation>
        <location evidence="1">Cell membrane</location>
        <topology evidence="1">Multi-pass membrane protein</topology>
    </subcellularLocation>
</comment>
<feature type="transmembrane region" description="Helical" evidence="7">
    <location>
        <begin position="369"/>
        <end position="388"/>
    </location>
</feature>
<accession>A0ABY6Z594</accession>
<feature type="domain" description="Major facilitator superfamily (MFS) profile" evidence="8">
    <location>
        <begin position="7"/>
        <end position="393"/>
    </location>
</feature>
<dbReference type="SUPFAM" id="SSF103473">
    <property type="entry name" value="MFS general substrate transporter"/>
    <property type="match status" value="1"/>
</dbReference>
<feature type="transmembrane region" description="Helical" evidence="7">
    <location>
        <begin position="305"/>
        <end position="327"/>
    </location>
</feature>
<evidence type="ECO:0000256" key="6">
    <source>
        <dbReference type="ARBA" id="ARBA00023136"/>
    </source>
</evidence>
<evidence type="ECO:0000256" key="1">
    <source>
        <dbReference type="ARBA" id="ARBA00004651"/>
    </source>
</evidence>
<feature type="transmembrane region" description="Helical" evidence="7">
    <location>
        <begin position="135"/>
        <end position="154"/>
    </location>
</feature>
<feature type="transmembrane region" description="Helical" evidence="7">
    <location>
        <begin position="281"/>
        <end position="299"/>
    </location>
</feature>
<feature type="transmembrane region" description="Helical" evidence="7">
    <location>
        <begin position="47"/>
        <end position="66"/>
    </location>
</feature>
<dbReference type="Gene3D" id="1.20.1250.20">
    <property type="entry name" value="MFS general substrate transporter like domains"/>
    <property type="match status" value="2"/>
</dbReference>
<keyword evidence="4 7" id="KW-0812">Transmembrane</keyword>
<sequence length="397" mass="42984">MPLWKRNLLVCWFGTFATAAGMSLVVPFLPLFIEQLGIHETGAIERWSGLAFSATFLLSAIASPIWGRLADQKGRKLMLLRASLGMAIVMALMGFVQNIYELVGLRLIMGGVSGYVAAANALVATQVPKEHAGSALGTLSTGMVSGTLIGPLIGGWLAEQVGIRHVFYVTGSFIFLAFVVTLVFVREKFVTGERPQLSNREVWKMIAYPNLLISLFLTSLMLQVANMTIEPIVTVYVKQLLHNSAHVAVISGLVVSASGISTVFAAPRLGVISDRVGAQRVLMVCLCVSAILFIPQAFVKTPWQLMMLRFLMGASMAGTLPAVSSLLRQSVSRSIAGRVFGYNQSARYVGNIAGPLIGANITANFGFRYVFYFTSLLLVLNALWVYVLDKRSPAEPS</sequence>
<proteinExistence type="predicted"/>
<feature type="transmembrane region" description="Helical" evidence="7">
    <location>
        <begin position="206"/>
        <end position="225"/>
    </location>
</feature>
<evidence type="ECO:0000313" key="9">
    <source>
        <dbReference type="EMBL" id="WAH37982.1"/>
    </source>
</evidence>
<evidence type="ECO:0000256" key="3">
    <source>
        <dbReference type="ARBA" id="ARBA00022475"/>
    </source>
</evidence>
<dbReference type="Proteomes" id="UP001164803">
    <property type="component" value="Chromosome"/>
</dbReference>